<name>A0A0G0PFW5_9BACT</name>
<evidence type="ECO:0000313" key="2">
    <source>
        <dbReference type="Proteomes" id="UP000033934"/>
    </source>
</evidence>
<reference evidence="1 2" key="1">
    <citation type="journal article" date="2015" name="Nature">
        <title>rRNA introns, odd ribosomes, and small enigmatic genomes across a large radiation of phyla.</title>
        <authorList>
            <person name="Brown C.T."/>
            <person name="Hug L.A."/>
            <person name="Thomas B.C."/>
            <person name="Sharon I."/>
            <person name="Castelle C.J."/>
            <person name="Singh A."/>
            <person name="Wilkins M.J."/>
            <person name="Williams K.H."/>
            <person name="Banfield J.F."/>
        </authorList>
    </citation>
    <scope>NUCLEOTIDE SEQUENCE [LARGE SCALE GENOMIC DNA]</scope>
</reference>
<sequence length="323" mass="36520">MAENEYWGIEHESVRSSEWDLRQNIIKEQSSLGNLAAEEVQDIPIFLSGNNILYIVNYRNRWRSALQNKDTQTLERMRDEIKDVPYLKFSPDDELIFNKLTFPGEEKVDEETIESIQQQIDSGIKVFSKLSEDEFSGQVFNQQQAIGVENPMIRDYSKIGYILTTLISKGIKGLSILELGSGSNPVISNYLKNNFGAKATAIDITITQGRGLEGECEYLPYDVMNMNEYLSGRCYTACVSHAFFDTPIDLISEEKKQTVQETSEEIFQKLADIIMPGGLVVCLTNEISLAFNVETDLIPDFTLIYPSSSANKIGGIYILQRDI</sequence>
<dbReference type="SUPFAM" id="SSF53335">
    <property type="entry name" value="S-adenosyl-L-methionine-dependent methyltransferases"/>
    <property type="match status" value="1"/>
</dbReference>
<dbReference type="EMBL" id="LBVO01000039">
    <property type="protein sequence ID" value="KKQ88151.1"/>
    <property type="molecule type" value="Genomic_DNA"/>
</dbReference>
<dbReference type="AlphaFoldDB" id="A0A0G0PFW5"/>
<comment type="caution">
    <text evidence="1">The sequence shown here is derived from an EMBL/GenBank/DDBJ whole genome shotgun (WGS) entry which is preliminary data.</text>
</comment>
<accession>A0A0G0PFW5</accession>
<gene>
    <name evidence="1" type="ORF">UT11_C0039G0005</name>
</gene>
<dbReference type="InterPro" id="IPR029063">
    <property type="entry name" value="SAM-dependent_MTases_sf"/>
</dbReference>
<evidence type="ECO:0000313" key="1">
    <source>
        <dbReference type="EMBL" id="KKQ88151.1"/>
    </source>
</evidence>
<proteinExistence type="predicted"/>
<protein>
    <submittedName>
        <fullName evidence="1">Uncharacterized protein</fullName>
    </submittedName>
</protein>
<dbReference type="Proteomes" id="UP000033934">
    <property type="component" value="Unassembled WGS sequence"/>
</dbReference>
<organism evidence="1 2">
    <name type="scientific">Berkelbacteria bacterium GW2011_GWA2_38_9</name>
    <dbReference type="NCBI Taxonomy" id="1618334"/>
    <lineage>
        <taxon>Bacteria</taxon>
        <taxon>Candidatus Berkelbacteria</taxon>
    </lineage>
</organism>